<evidence type="ECO:0000256" key="15">
    <source>
        <dbReference type="RuleBase" id="RU366061"/>
    </source>
</evidence>
<evidence type="ECO:0000313" key="19">
    <source>
        <dbReference type="Proteomes" id="UP000694421"/>
    </source>
</evidence>
<sequence length="610" mass="68147">MDLNRLSSSSSINLTGMELPNPRVSALAAYRSVRPLWERRKAKRRLLTRTPSQSHEGCLPAPAPEESANKQHARGASSVPATAAKLAKKRKVRSRTKYAAAPLQTAAPPRRAGGSSATENSPPAAAALPESSAFCPQPGESKTLDPRPATACSLRRLLQELGQVQHSRQRAAKLFEWLIAPVSLQQFFGEYWEKKPLLIHRGNPQYYQGLFSTAEFDLILRENDVQFGVNLDVTSYEDGTRETHNPVGRALPAVVWDFYNSGCSLRMLNPQAFSSTVWHFLSILQEQFGSMVGANTYLTPAGTQGFAPHYDDIEAFVVQLEGKKHWRVYSPREEAEVLPLFSSGNFSQTEIGKPILETVLKTGDLLYFPRGFIHQGDCLPDAHSLHITVSSYQRNSWGDLLEKLLPASLQMAIEEDVEYRQGLPIDYLEYMGVLNSDRVDPRRVAFMQKIKTLITKLVDYAPIDAAVDQKAKAYLHDCLPPVLTEKEKALSVYGHPAKWGNGAVQNLHVHLNSKTQVRLLRYGILRLCNEGESMLLYYTTENSRVYHKEEPKSCEIEAEYADGIEFLLSFYPKFVSVEDLPCATVDEKIALATVLFEKGLLISKKPLLSA</sequence>
<evidence type="ECO:0000256" key="6">
    <source>
        <dbReference type="ARBA" id="ARBA00022964"/>
    </source>
</evidence>
<dbReference type="Pfam" id="PF21233">
    <property type="entry name" value="WHD_RIOX1"/>
    <property type="match status" value="1"/>
</dbReference>
<dbReference type="SUPFAM" id="SSF51197">
    <property type="entry name" value="Clavaminate synthase-like"/>
    <property type="match status" value="1"/>
</dbReference>
<dbReference type="PANTHER" id="PTHR13096">
    <property type="entry name" value="MINA53 MYC INDUCED NUCLEAR ANTIGEN"/>
    <property type="match status" value="1"/>
</dbReference>
<dbReference type="GO" id="GO:0036139">
    <property type="term" value="F:peptidyl-histidine dioxygenase activity"/>
    <property type="evidence" value="ECO:0007669"/>
    <property type="project" value="UniProtKB-EC"/>
</dbReference>
<name>A0A8D0BSZ4_SALMN</name>
<dbReference type="GO" id="GO:0006281">
    <property type="term" value="P:DNA repair"/>
    <property type="evidence" value="ECO:0007669"/>
    <property type="project" value="Ensembl"/>
</dbReference>
<dbReference type="GO" id="GO:0045668">
    <property type="term" value="P:negative regulation of osteoblast differentiation"/>
    <property type="evidence" value="ECO:0007669"/>
    <property type="project" value="Ensembl"/>
</dbReference>
<dbReference type="FunFam" id="3.90.930.40:FF:000001">
    <property type="entry name" value="ribosomal oxygenase 1 isoform X1"/>
    <property type="match status" value="1"/>
</dbReference>
<dbReference type="AlphaFoldDB" id="A0A8D0BSZ4"/>
<feature type="compositionally biased region" description="Basic residues" evidence="16">
    <location>
        <begin position="86"/>
        <end position="96"/>
    </location>
</feature>
<dbReference type="Gene3D" id="1.10.10.1500">
    <property type="entry name" value="JmjC domain-containing ribosomal oxygenase (ROX), dimer domain"/>
    <property type="match status" value="1"/>
</dbReference>
<dbReference type="EC" id="1.14.11.-" evidence="15"/>
<keyword evidence="7 15" id="KW-0560">Oxidoreductase</keyword>
<evidence type="ECO:0000256" key="16">
    <source>
        <dbReference type="SAM" id="MobiDB-lite"/>
    </source>
</evidence>
<comment type="catalytic activity">
    <reaction evidence="14">
        <text>N(6)-methyl-L-lysyl-[protein] + 2-oxoglutarate + O2 = L-lysyl-[protein] + formaldehyde + succinate + CO2</text>
        <dbReference type="Rhea" id="RHEA:60924"/>
        <dbReference type="Rhea" id="RHEA-COMP:9752"/>
        <dbReference type="Rhea" id="RHEA-COMP:13053"/>
        <dbReference type="ChEBI" id="CHEBI:15379"/>
        <dbReference type="ChEBI" id="CHEBI:16526"/>
        <dbReference type="ChEBI" id="CHEBI:16810"/>
        <dbReference type="ChEBI" id="CHEBI:16842"/>
        <dbReference type="ChEBI" id="CHEBI:29969"/>
        <dbReference type="ChEBI" id="CHEBI:30031"/>
        <dbReference type="ChEBI" id="CHEBI:61929"/>
    </reaction>
    <physiologicalReaction direction="left-to-right" evidence="14">
        <dbReference type="Rhea" id="RHEA:60925"/>
    </physiologicalReaction>
</comment>
<dbReference type="InterPro" id="IPR003347">
    <property type="entry name" value="JmjC_dom"/>
</dbReference>
<evidence type="ECO:0000256" key="1">
    <source>
        <dbReference type="ARBA" id="ARBA00004123"/>
    </source>
</evidence>
<dbReference type="PANTHER" id="PTHR13096:SF8">
    <property type="entry name" value="RIBOSOMAL OXYGENASE 1"/>
    <property type="match status" value="1"/>
</dbReference>
<dbReference type="Gene3D" id="3.90.930.40">
    <property type="match status" value="1"/>
</dbReference>
<evidence type="ECO:0000256" key="12">
    <source>
        <dbReference type="ARBA" id="ARBA00048149"/>
    </source>
</evidence>
<comment type="catalytic activity">
    <reaction evidence="12">
        <text>L-histidyl-[protein] + 2-oxoglutarate + O2 = (3S)-3-hydroxy-L-histidyl-[protein] + succinate + CO2</text>
        <dbReference type="Rhea" id="RHEA:54256"/>
        <dbReference type="Rhea" id="RHEA-COMP:9745"/>
        <dbReference type="Rhea" id="RHEA-COMP:13840"/>
        <dbReference type="ChEBI" id="CHEBI:15379"/>
        <dbReference type="ChEBI" id="CHEBI:16526"/>
        <dbReference type="ChEBI" id="CHEBI:16810"/>
        <dbReference type="ChEBI" id="CHEBI:29979"/>
        <dbReference type="ChEBI" id="CHEBI:30031"/>
        <dbReference type="ChEBI" id="CHEBI:138021"/>
        <dbReference type="EC" id="1.14.11.79"/>
    </reaction>
    <physiologicalReaction direction="left-to-right" evidence="12">
        <dbReference type="Rhea" id="RHEA:54257"/>
    </physiologicalReaction>
</comment>
<dbReference type="GO" id="GO:0045892">
    <property type="term" value="P:negative regulation of DNA-templated transcription"/>
    <property type="evidence" value="ECO:0007669"/>
    <property type="project" value="Ensembl"/>
</dbReference>
<dbReference type="PROSITE" id="PS51184">
    <property type="entry name" value="JMJC"/>
    <property type="match status" value="1"/>
</dbReference>
<dbReference type="OMA" id="YLEYMGV"/>
<feature type="domain" description="JmjC" evidence="17">
    <location>
        <begin position="263"/>
        <end position="408"/>
    </location>
</feature>
<proteinExistence type="inferred from homology"/>
<accession>A0A8D0BSZ4</accession>
<comment type="catalytic activity">
    <reaction evidence="13">
        <text>N(6),N(6)-dimethyl-L-lysyl(36)-[histone H3] + 2 2-oxoglutarate + 2 O2 = L-lysyl(36)-[histone H3] + 2 formaldehyde + 2 succinate + 2 CO2</text>
        <dbReference type="Rhea" id="RHEA:42032"/>
        <dbReference type="Rhea" id="RHEA-COMP:9785"/>
        <dbReference type="Rhea" id="RHEA-COMP:9787"/>
        <dbReference type="ChEBI" id="CHEBI:15379"/>
        <dbReference type="ChEBI" id="CHEBI:16526"/>
        <dbReference type="ChEBI" id="CHEBI:16810"/>
        <dbReference type="ChEBI" id="CHEBI:16842"/>
        <dbReference type="ChEBI" id="CHEBI:29969"/>
        <dbReference type="ChEBI" id="CHEBI:30031"/>
        <dbReference type="ChEBI" id="CHEBI:61976"/>
        <dbReference type="EC" id="1.14.11.27"/>
    </reaction>
    <physiologicalReaction direction="left-to-right" evidence="13">
        <dbReference type="Rhea" id="RHEA:42033"/>
    </physiologicalReaction>
</comment>
<feature type="compositionally biased region" description="Low complexity" evidence="16">
    <location>
        <begin position="121"/>
        <end position="133"/>
    </location>
</feature>
<dbReference type="GO" id="GO:0005506">
    <property type="term" value="F:iron ion binding"/>
    <property type="evidence" value="ECO:0007669"/>
    <property type="project" value="UniProtKB-UniRule"/>
</dbReference>
<organism evidence="18 19">
    <name type="scientific">Salvator merianae</name>
    <name type="common">Argentine black and white tegu</name>
    <name type="synonym">Tupinambis merianae</name>
    <dbReference type="NCBI Taxonomy" id="96440"/>
    <lineage>
        <taxon>Eukaryota</taxon>
        <taxon>Metazoa</taxon>
        <taxon>Chordata</taxon>
        <taxon>Craniata</taxon>
        <taxon>Vertebrata</taxon>
        <taxon>Euteleostomi</taxon>
        <taxon>Lepidosauria</taxon>
        <taxon>Squamata</taxon>
        <taxon>Bifurcata</taxon>
        <taxon>Unidentata</taxon>
        <taxon>Episquamata</taxon>
        <taxon>Laterata</taxon>
        <taxon>Teiioidea</taxon>
        <taxon>Teiidae</taxon>
        <taxon>Salvator</taxon>
    </lineage>
</organism>
<evidence type="ECO:0000259" key="17">
    <source>
        <dbReference type="PROSITE" id="PS51184"/>
    </source>
</evidence>
<dbReference type="Ensembl" id="ENSSMRT00000014907.1">
    <property type="protein sequence ID" value="ENSSMRP00000012793.1"/>
    <property type="gene ID" value="ENSSMRG00000009976.1"/>
</dbReference>
<dbReference type="GeneTree" id="ENSGT00390000000083"/>
<evidence type="ECO:0000313" key="18">
    <source>
        <dbReference type="Ensembl" id="ENSSMRP00000012793.1"/>
    </source>
</evidence>
<keyword evidence="8 15" id="KW-0408">Iron</keyword>
<evidence type="ECO:0000256" key="3">
    <source>
        <dbReference type="ARBA" id="ARBA00022491"/>
    </source>
</evidence>
<evidence type="ECO:0000256" key="9">
    <source>
        <dbReference type="ARBA" id="ARBA00023015"/>
    </source>
</evidence>
<keyword evidence="4 15" id="KW-0479">Metal-binding</keyword>
<reference evidence="18" key="1">
    <citation type="submission" date="2025-08" db="UniProtKB">
        <authorList>
            <consortium name="Ensembl"/>
        </authorList>
    </citation>
    <scope>IDENTIFICATION</scope>
</reference>
<evidence type="ECO:0000256" key="7">
    <source>
        <dbReference type="ARBA" id="ARBA00023002"/>
    </source>
</evidence>
<dbReference type="InterPro" id="IPR039994">
    <property type="entry name" value="NO66-like"/>
</dbReference>
<dbReference type="FunFam" id="2.60.120.650:FF:000013">
    <property type="entry name" value="Ribosomal oxygenase 1"/>
    <property type="match status" value="1"/>
</dbReference>
<comment type="cofactor">
    <cofactor evidence="15">
        <name>Fe(2+)</name>
        <dbReference type="ChEBI" id="CHEBI:29033"/>
    </cofactor>
    <text evidence="15">Binds 1 Fe(2+) ion per subunit.</text>
</comment>
<dbReference type="Gene3D" id="2.60.120.650">
    <property type="entry name" value="Cupin"/>
    <property type="match status" value="1"/>
</dbReference>
<keyword evidence="9 15" id="KW-0805">Transcription regulation</keyword>
<dbReference type="InterPro" id="IPR049043">
    <property type="entry name" value="WHD_RIOX1"/>
</dbReference>
<keyword evidence="10 15" id="KW-0804">Transcription</keyword>
<comment type="function">
    <text evidence="15">Oxygenase that can act as both a histone lysine demethylase and a ribosomal histidine hydroxylase.</text>
</comment>
<reference evidence="18" key="2">
    <citation type="submission" date="2025-09" db="UniProtKB">
        <authorList>
            <consortium name="Ensembl"/>
        </authorList>
    </citation>
    <scope>IDENTIFICATION</scope>
</reference>
<evidence type="ECO:0000256" key="10">
    <source>
        <dbReference type="ARBA" id="ARBA00023163"/>
    </source>
</evidence>
<evidence type="ECO:0000256" key="11">
    <source>
        <dbReference type="ARBA" id="ARBA00023242"/>
    </source>
</evidence>
<evidence type="ECO:0000256" key="8">
    <source>
        <dbReference type="ARBA" id="ARBA00023004"/>
    </source>
</evidence>
<evidence type="ECO:0000256" key="5">
    <source>
        <dbReference type="ARBA" id="ARBA00022853"/>
    </source>
</evidence>
<feature type="region of interest" description="Disordered" evidence="16">
    <location>
        <begin position="44"/>
        <end position="147"/>
    </location>
</feature>
<comment type="subcellular location">
    <subcellularLocation>
        <location evidence="1 15">Nucleus</location>
    </subcellularLocation>
</comment>
<evidence type="ECO:0000256" key="13">
    <source>
        <dbReference type="ARBA" id="ARBA00048301"/>
    </source>
</evidence>
<dbReference type="GO" id="GO:0045738">
    <property type="term" value="P:negative regulation of DNA repair"/>
    <property type="evidence" value="ECO:0007669"/>
    <property type="project" value="Ensembl"/>
</dbReference>
<evidence type="ECO:0000256" key="2">
    <source>
        <dbReference type="ARBA" id="ARBA00010309"/>
    </source>
</evidence>
<dbReference type="GO" id="GO:0005730">
    <property type="term" value="C:nucleolus"/>
    <property type="evidence" value="ECO:0007669"/>
    <property type="project" value="Ensembl"/>
</dbReference>
<evidence type="ECO:0000256" key="4">
    <source>
        <dbReference type="ARBA" id="ARBA00022723"/>
    </source>
</evidence>
<dbReference type="GO" id="GO:0140680">
    <property type="term" value="F:histone H3K36me/H3K36me2 demethylase activity"/>
    <property type="evidence" value="ECO:0007669"/>
    <property type="project" value="UniProtKB-EC"/>
</dbReference>
<dbReference type="Proteomes" id="UP000694421">
    <property type="component" value="Unplaced"/>
</dbReference>
<evidence type="ECO:0000256" key="14">
    <source>
        <dbReference type="ARBA" id="ARBA00049324"/>
    </source>
</evidence>
<keyword evidence="11 15" id="KW-0539">Nucleus</keyword>
<dbReference type="FunFam" id="1.10.10.1500:FF:000001">
    <property type="entry name" value="ribosomal oxygenase 1 isoform X1"/>
    <property type="match status" value="1"/>
</dbReference>
<dbReference type="GO" id="GO:0034647">
    <property type="term" value="F:histone H3K4me/H3K4me2/H3K4me3 demethylase activity"/>
    <property type="evidence" value="ECO:0007669"/>
    <property type="project" value="Ensembl"/>
</dbReference>
<keyword evidence="6 15" id="KW-0223">Dioxygenase</keyword>
<keyword evidence="3" id="KW-0678">Repressor</keyword>
<dbReference type="Pfam" id="PF08007">
    <property type="entry name" value="JmjC_2"/>
    <property type="match status" value="1"/>
</dbReference>
<keyword evidence="5" id="KW-0156">Chromatin regulator</keyword>
<protein>
    <recommendedName>
        <fullName evidence="15">Bifunctional lysine-specific demethylase and histidyl-hydroxylase</fullName>
        <ecNumber evidence="15">1.14.11.-</ecNumber>
    </recommendedName>
</protein>
<comment type="similarity">
    <text evidence="2">Belongs to the ROX family. NO66 subfamily.</text>
</comment>
<keyword evidence="19" id="KW-1185">Reference proteome</keyword>